<dbReference type="EMBL" id="FR695876">
    <property type="protein sequence ID" value="CBX30509.1"/>
    <property type="molecule type" value="Genomic_DNA"/>
</dbReference>
<sequence length="81" mass="9216">MKTYWIQKQEFNNKIAGKLGQIAEVLLMDQNDKQWLKAELRTTTDKAAGGGATLKVLADYGEPTDEEYQIEIIRIDSPEED</sequence>
<evidence type="ECO:0000313" key="1">
    <source>
        <dbReference type="EMBL" id="CBX30509.1"/>
    </source>
</evidence>
<organism evidence="1">
    <name type="scientific">uncultured Desulfobacterium sp</name>
    <dbReference type="NCBI Taxonomy" id="201089"/>
    <lineage>
        <taxon>Bacteria</taxon>
        <taxon>Pseudomonadati</taxon>
        <taxon>Thermodesulfobacteriota</taxon>
        <taxon>Desulfobacteria</taxon>
        <taxon>Desulfobacterales</taxon>
        <taxon>Desulfobacteriaceae</taxon>
        <taxon>Desulfobacterium</taxon>
        <taxon>environmental samples</taxon>
    </lineage>
</organism>
<accession>E1YIW5</accession>
<dbReference type="AlphaFoldDB" id="E1YIW5"/>
<reference evidence="1" key="1">
    <citation type="journal article" date="2011" name="Environ. Microbiol.">
        <title>Genomic insights into the metabolic potential of the polycyclic aromatic hydrocarbon degrading sulfate-reducing Deltaproteobacterium N47.</title>
        <authorList>
            <person name="Bergmann F."/>
            <person name="Selesi D."/>
            <person name="Weinmaier T."/>
            <person name="Tischler P."/>
            <person name="Rattei T."/>
            <person name="Meckenstock R.U."/>
        </authorList>
    </citation>
    <scope>NUCLEOTIDE SEQUENCE</scope>
</reference>
<gene>
    <name evidence="1" type="ORF">N47_K27490</name>
</gene>
<name>E1YIW5_9BACT</name>
<protein>
    <submittedName>
        <fullName evidence="1">Uncharacterized protein</fullName>
    </submittedName>
</protein>
<proteinExistence type="predicted"/>